<feature type="domain" description="FAD-binding PCMH-type" evidence="7">
    <location>
        <begin position="198"/>
        <end position="371"/>
    </location>
</feature>
<evidence type="ECO:0000256" key="2">
    <source>
        <dbReference type="ARBA" id="ARBA00022723"/>
    </source>
</evidence>
<dbReference type="AlphaFoldDB" id="A0A2I1RF96"/>
<dbReference type="InterPro" id="IPR005107">
    <property type="entry name" value="CO_DH_flav_C"/>
</dbReference>
<accession>A0A2I1RF96</accession>
<dbReference type="SUPFAM" id="SSF47741">
    <property type="entry name" value="CO dehydrogenase ISP C-domain like"/>
    <property type="match status" value="1"/>
</dbReference>
<keyword evidence="5" id="KW-0408">Iron</keyword>
<dbReference type="Gene3D" id="3.10.20.30">
    <property type="match status" value="1"/>
</dbReference>
<evidence type="ECO:0000256" key="4">
    <source>
        <dbReference type="ARBA" id="ARBA00023002"/>
    </source>
</evidence>
<dbReference type="GO" id="GO:0004854">
    <property type="term" value="F:xanthine dehydrogenase activity"/>
    <property type="evidence" value="ECO:0007669"/>
    <property type="project" value="InterPro"/>
</dbReference>
<keyword evidence="3" id="KW-0274">FAD</keyword>
<dbReference type="PROSITE" id="PS00197">
    <property type="entry name" value="2FE2S_FER_1"/>
    <property type="match status" value="1"/>
</dbReference>
<dbReference type="Gene3D" id="3.30.390.50">
    <property type="entry name" value="CO dehydrogenase flavoprotein, C-terminal domain"/>
    <property type="match status" value="1"/>
</dbReference>
<sequence length="501" mass="55453">MFPANSVQHNRPVRFYFRQEICEIIPSHTTQTVLQFLRESCRATGTKEGCGEGDCGACTVVIGKLDEQNQLHLEAVNACIQFLPTLDGCALFTIEDLQNLSDDFHPIQHAMITAHGSQCGFCTPGIIMSLWAMYENSASCPNEEQILDALSGNLCRCTGYRPIIDAVKLAYESPRVTFDKAKIIDALQSLQALPSLALMIKDQQFFIPKTLEALAELYKTYPNARLLSGSTDIGLWVTKQHRQLDNLIFINHIPALKTINNTADYVEIGAGVSLQDAFTALIAQNSGWQELARRFASKQIKNAGTLGGNIANGSPIGDSMPALIAQSAKLVLRCGEQVRTLALDEFYIAYQKNALQPSEFITAIQVPNHQNLPDESSYFATYKVAKRFDADISAVCGAYFVKLDKQNKVSEIRIVYGGMAEIPKRAKHLEAALHNQEWLEANIDNALSGIEQDFSPLTDGRASAHYRLLVAKNLLKRFYFESQVTAGTTNEPKLIRLTQIA</sequence>
<dbReference type="Gene3D" id="3.30.465.10">
    <property type="match status" value="1"/>
</dbReference>
<proteinExistence type="predicted"/>
<dbReference type="Gene3D" id="1.10.150.120">
    <property type="entry name" value="[2Fe-2S]-binding domain"/>
    <property type="match status" value="1"/>
</dbReference>
<dbReference type="EMBL" id="PKJS01000022">
    <property type="protein sequence ID" value="PKZ67799.1"/>
    <property type="molecule type" value="Genomic_DNA"/>
</dbReference>
<dbReference type="PANTHER" id="PTHR45444">
    <property type="entry name" value="XANTHINE DEHYDROGENASE"/>
    <property type="match status" value="1"/>
</dbReference>
<evidence type="ECO:0000256" key="3">
    <source>
        <dbReference type="ARBA" id="ARBA00022827"/>
    </source>
</evidence>
<gene>
    <name evidence="8" type="primary">xdhA</name>
    <name evidence="8" type="ORF">CYJ96_11835</name>
</gene>
<dbReference type="SUPFAM" id="SSF54292">
    <property type="entry name" value="2Fe-2S ferredoxin-like"/>
    <property type="match status" value="1"/>
</dbReference>
<dbReference type="SUPFAM" id="SSF56176">
    <property type="entry name" value="FAD-binding/transporter-associated domain-like"/>
    <property type="match status" value="1"/>
</dbReference>
<protein>
    <submittedName>
        <fullName evidence="8">Xanthine dehydrogenase small subunit</fullName>
    </submittedName>
</protein>
<evidence type="ECO:0000259" key="7">
    <source>
        <dbReference type="PROSITE" id="PS51387"/>
    </source>
</evidence>
<dbReference type="PROSITE" id="PS51085">
    <property type="entry name" value="2FE2S_FER_2"/>
    <property type="match status" value="1"/>
</dbReference>
<dbReference type="Pfam" id="PF03450">
    <property type="entry name" value="CO_deh_flav_C"/>
    <property type="match status" value="1"/>
</dbReference>
<evidence type="ECO:0000259" key="6">
    <source>
        <dbReference type="PROSITE" id="PS51085"/>
    </source>
</evidence>
<dbReference type="Proteomes" id="UP000234914">
    <property type="component" value="Unassembled WGS sequence"/>
</dbReference>
<dbReference type="GO" id="GO:0051537">
    <property type="term" value="F:2 iron, 2 sulfur cluster binding"/>
    <property type="evidence" value="ECO:0007669"/>
    <property type="project" value="InterPro"/>
</dbReference>
<dbReference type="InterPro" id="IPR016169">
    <property type="entry name" value="FAD-bd_PCMH_sub2"/>
</dbReference>
<dbReference type="SMART" id="SM01092">
    <property type="entry name" value="CO_deh_flav_C"/>
    <property type="match status" value="1"/>
</dbReference>
<dbReference type="SUPFAM" id="SSF55447">
    <property type="entry name" value="CO dehydrogenase flavoprotein C-terminal domain-like"/>
    <property type="match status" value="1"/>
</dbReference>
<dbReference type="InterPro" id="IPR036010">
    <property type="entry name" value="2Fe-2S_ferredoxin-like_sf"/>
</dbReference>
<evidence type="ECO:0000256" key="5">
    <source>
        <dbReference type="ARBA" id="ARBA00023004"/>
    </source>
</evidence>
<feature type="domain" description="2Fe-2S ferredoxin-type" evidence="6">
    <location>
        <begin position="11"/>
        <end position="97"/>
    </location>
</feature>
<keyword evidence="4" id="KW-0560">Oxidoreductase</keyword>
<dbReference type="Pfam" id="PF01799">
    <property type="entry name" value="Fer2_2"/>
    <property type="match status" value="1"/>
</dbReference>
<dbReference type="CDD" id="cd00207">
    <property type="entry name" value="fer2"/>
    <property type="match status" value="1"/>
</dbReference>
<dbReference type="InterPro" id="IPR016208">
    <property type="entry name" value="Ald_Oxase/xanthine_DH-like"/>
</dbReference>
<dbReference type="RefSeq" id="WP_101965178.1">
    <property type="nucleotide sequence ID" value="NZ_PKJS01000022.1"/>
</dbReference>
<dbReference type="InterPro" id="IPR016166">
    <property type="entry name" value="FAD-bd_PCMH"/>
</dbReference>
<dbReference type="InterPro" id="IPR001041">
    <property type="entry name" value="2Fe-2S_ferredoxin-type"/>
</dbReference>
<dbReference type="InterPro" id="IPR036318">
    <property type="entry name" value="FAD-bd_PCMH-like_sf"/>
</dbReference>
<evidence type="ECO:0000313" key="8">
    <source>
        <dbReference type="EMBL" id="PKZ67799.1"/>
    </source>
</evidence>
<dbReference type="PROSITE" id="PS51387">
    <property type="entry name" value="FAD_PCMH"/>
    <property type="match status" value="1"/>
</dbReference>
<evidence type="ECO:0000256" key="1">
    <source>
        <dbReference type="ARBA" id="ARBA00022630"/>
    </source>
</evidence>
<dbReference type="InterPro" id="IPR036884">
    <property type="entry name" value="2Fe-2S-bd_dom_sf"/>
</dbReference>
<dbReference type="GO" id="GO:0005506">
    <property type="term" value="F:iron ion binding"/>
    <property type="evidence" value="ECO:0007669"/>
    <property type="project" value="InterPro"/>
</dbReference>
<dbReference type="InterPro" id="IPR002888">
    <property type="entry name" value="2Fe-2S-bd"/>
</dbReference>
<keyword evidence="2" id="KW-0479">Metal-binding</keyword>
<dbReference type="InterPro" id="IPR014307">
    <property type="entry name" value="Xanthine_DH_ssu"/>
</dbReference>
<name>A0A2I1RF96_FAUOS</name>
<dbReference type="Pfam" id="PF00941">
    <property type="entry name" value="FAD_binding_5"/>
    <property type="match status" value="1"/>
</dbReference>
<dbReference type="InterPro" id="IPR012175">
    <property type="entry name" value="Xanth_DH_ssu_bac"/>
</dbReference>
<dbReference type="InterPro" id="IPR002346">
    <property type="entry name" value="Mopterin_DH_FAD-bd"/>
</dbReference>
<reference evidence="8 9" key="1">
    <citation type="submission" date="2017-12" db="EMBL/GenBank/DDBJ databases">
        <title>Phylogenetic diversity of female urinary microbiome.</title>
        <authorList>
            <person name="Thomas-White K."/>
            <person name="Wolfe A.J."/>
        </authorList>
    </citation>
    <scope>NUCLEOTIDE SEQUENCE [LARGE SCALE GENOMIC DNA]</scope>
    <source>
        <strain evidence="8 9">UMB0416</strain>
    </source>
</reference>
<dbReference type="PANTHER" id="PTHR45444:SF3">
    <property type="entry name" value="XANTHINE DEHYDROGENASE"/>
    <property type="match status" value="1"/>
</dbReference>
<dbReference type="InterPro" id="IPR016167">
    <property type="entry name" value="FAD-bd_PCMH_sub1"/>
</dbReference>
<keyword evidence="1" id="KW-0285">Flavoprotein</keyword>
<comment type="caution">
    <text evidence="8">The sequence shown here is derived from an EMBL/GenBank/DDBJ whole genome shotgun (WGS) entry which is preliminary data.</text>
</comment>
<dbReference type="InterPro" id="IPR012675">
    <property type="entry name" value="Beta-grasp_dom_sf"/>
</dbReference>
<dbReference type="GO" id="GO:0071949">
    <property type="term" value="F:FAD binding"/>
    <property type="evidence" value="ECO:0007669"/>
    <property type="project" value="InterPro"/>
</dbReference>
<dbReference type="Pfam" id="PF00111">
    <property type="entry name" value="Fer2"/>
    <property type="match status" value="1"/>
</dbReference>
<dbReference type="Gene3D" id="3.30.43.10">
    <property type="entry name" value="Uridine Diphospho-n-acetylenolpyruvylglucosamine Reductase, domain 2"/>
    <property type="match status" value="1"/>
</dbReference>
<dbReference type="InterPro" id="IPR036683">
    <property type="entry name" value="CO_DH_flav_C_dom_sf"/>
</dbReference>
<dbReference type="InterPro" id="IPR006058">
    <property type="entry name" value="2Fe2S_fd_BS"/>
</dbReference>
<dbReference type="PIRSF" id="PIRSF036557">
    <property type="entry name" value="XdhA_RC"/>
    <property type="match status" value="1"/>
</dbReference>
<evidence type="ECO:0000313" key="9">
    <source>
        <dbReference type="Proteomes" id="UP000234914"/>
    </source>
</evidence>
<organism evidence="8 9">
    <name type="scientific">Faucicola osloensis</name>
    <name type="common">Moraxella osloensis</name>
    <dbReference type="NCBI Taxonomy" id="34062"/>
    <lineage>
        <taxon>Bacteria</taxon>
        <taxon>Pseudomonadati</taxon>
        <taxon>Pseudomonadota</taxon>
        <taxon>Gammaproteobacteria</taxon>
        <taxon>Moraxellales</taxon>
        <taxon>Moraxellaceae</taxon>
        <taxon>Faucicola</taxon>
    </lineage>
</organism>
<dbReference type="NCBIfam" id="TIGR02963">
    <property type="entry name" value="xanthine_xdhA"/>
    <property type="match status" value="1"/>
</dbReference>